<dbReference type="InterPro" id="IPR010719">
    <property type="entry name" value="MnmM_MeTrfase"/>
</dbReference>
<dbReference type="Pfam" id="PF06962">
    <property type="entry name" value="rRNA_methylase"/>
    <property type="match status" value="1"/>
</dbReference>
<evidence type="ECO:0000313" key="2">
    <source>
        <dbReference type="Proteomes" id="UP000449710"/>
    </source>
</evidence>
<keyword evidence="1" id="KW-0489">Methyltransferase</keyword>
<dbReference type="AlphaFoldDB" id="A0AA43XL10"/>
<evidence type="ECO:0000313" key="1">
    <source>
        <dbReference type="EMBL" id="NBG88765.1"/>
    </source>
</evidence>
<dbReference type="PANTHER" id="PTHR35276:SF1">
    <property type="entry name" value="TRNA (MNM(5)S(2)U34)-METHYLTRANSFERASE, CHLOROPLASTIC"/>
    <property type="match status" value="1"/>
</dbReference>
<dbReference type="Gene3D" id="3.40.50.150">
    <property type="entry name" value="Vaccinia Virus protein VP39"/>
    <property type="match status" value="1"/>
</dbReference>
<gene>
    <name evidence="1" type="ORF">ISALK_09650</name>
</gene>
<keyword evidence="2" id="KW-1185">Reference proteome</keyword>
<dbReference type="SUPFAM" id="SSF53335">
    <property type="entry name" value="S-adenosyl-L-methionine-dependent methyltransferases"/>
    <property type="match status" value="1"/>
</dbReference>
<comment type="caution">
    <text evidence="1">The sequence shown here is derived from an EMBL/GenBank/DDBJ whole genome shotgun (WGS) entry which is preliminary data.</text>
</comment>
<dbReference type="GO" id="GO:0008168">
    <property type="term" value="F:methyltransferase activity"/>
    <property type="evidence" value="ECO:0007669"/>
    <property type="project" value="UniProtKB-KW"/>
</dbReference>
<organism evidence="1 2">
    <name type="scientific">Isachenkonia alkalipeptolytica</name>
    <dbReference type="NCBI Taxonomy" id="2565777"/>
    <lineage>
        <taxon>Bacteria</taxon>
        <taxon>Bacillati</taxon>
        <taxon>Bacillota</taxon>
        <taxon>Clostridia</taxon>
        <taxon>Eubacteriales</taxon>
        <taxon>Clostridiaceae</taxon>
        <taxon>Isachenkonia</taxon>
    </lineage>
</organism>
<dbReference type="RefSeq" id="WP_160721716.1">
    <property type="nucleotide sequence ID" value="NZ_SUMG01000011.1"/>
</dbReference>
<dbReference type="PANTHER" id="PTHR35276">
    <property type="entry name" value="S-ADENOSYL-L-METHIONINE-DEPENDENT METHYLTRANSFERASES SUPERFAMILY PROTEIN"/>
    <property type="match status" value="1"/>
</dbReference>
<proteinExistence type="predicted"/>
<keyword evidence="1" id="KW-0808">Transferase</keyword>
<dbReference type="Proteomes" id="UP000449710">
    <property type="component" value="Unassembled WGS sequence"/>
</dbReference>
<dbReference type="GO" id="GO:0032259">
    <property type="term" value="P:methylation"/>
    <property type="evidence" value="ECO:0007669"/>
    <property type="project" value="UniProtKB-KW"/>
</dbReference>
<reference evidence="1 2" key="1">
    <citation type="submission" date="2019-04" db="EMBL/GenBank/DDBJ databases">
        <title>Isachenkonia alkalipeptolytica gen. nov. sp. nov. a new anaerobic, alkiliphilic organothrophic bacterium capable to reduce synthesized ferrihydrite isolated from a soda lake.</title>
        <authorList>
            <person name="Toshchakov S.V."/>
            <person name="Zavarzina D.G."/>
            <person name="Zhilina T.N."/>
            <person name="Kostrikina N.A."/>
            <person name="Kublanov I.V."/>
        </authorList>
    </citation>
    <scope>NUCLEOTIDE SEQUENCE [LARGE SCALE GENOMIC DNA]</scope>
    <source>
        <strain evidence="1 2">Z-1701</strain>
    </source>
</reference>
<protein>
    <submittedName>
        <fullName evidence="1">SAM-dependent methyltransferase</fullName>
    </submittedName>
</protein>
<dbReference type="InterPro" id="IPR029063">
    <property type="entry name" value="SAM-dependent_MTases_sf"/>
</dbReference>
<sequence length="198" mass="22173">MPINSILRSTEITKILLDQKLENGGTAVDATMGNGKDTLYLCQRVLPNGKVFAFDIQENALNNTLKLLKKEALGTYIGSQIHCICDSHEYFDHYISESVDVFMYNLGYLPGSDNSIITNPTTTIKSLDLALTMLKVGGIISIIVYYGHSGGMEEKKALEEYLGDISSEEYKIFQGTMPYNDHCPPIIYMIEKSRQKKQ</sequence>
<accession>A0AA43XL10</accession>
<name>A0AA43XL10_9CLOT</name>
<dbReference type="EMBL" id="SUMG01000011">
    <property type="protein sequence ID" value="NBG88765.1"/>
    <property type="molecule type" value="Genomic_DNA"/>
</dbReference>